<dbReference type="InterPro" id="IPR020476">
    <property type="entry name" value="Nudix_hydrolase"/>
</dbReference>
<dbReference type="Proteomes" id="UP001240236">
    <property type="component" value="Unassembled WGS sequence"/>
</dbReference>
<keyword evidence="4" id="KW-0460">Magnesium</keyword>
<evidence type="ECO:0000256" key="2">
    <source>
        <dbReference type="ARBA" id="ARBA00005582"/>
    </source>
</evidence>
<keyword evidence="3 5" id="KW-0378">Hydrolase</keyword>
<dbReference type="PROSITE" id="PS51462">
    <property type="entry name" value="NUDIX"/>
    <property type="match status" value="1"/>
</dbReference>
<reference evidence="7 8" key="1">
    <citation type="submission" date="2023-07" db="EMBL/GenBank/DDBJ databases">
        <title>Sequencing the genomes of 1000 actinobacteria strains.</title>
        <authorList>
            <person name="Klenk H.-P."/>
        </authorList>
    </citation>
    <scope>NUCLEOTIDE SEQUENCE [LARGE SCALE GENOMIC DNA]</scope>
    <source>
        <strain evidence="7 8">DSM 44709</strain>
    </source>
</reference>
<dbReference type="PRINTS" id="PR00502">
    <property type="entry name" value="NUDIXFAMILY"/>
</dbReference>
<evidence type="ECO:0000256" key="3">
    <source>
        <dbReference type="ARBA" id="ARBA00022801"/>
    </source>
</evidence>
<dbReference type="GO" id="GO:0016787">
    <property type="term" value="F:hydrolase activity"/>
    <property type="evidence" value="ECO:0007669"/>
    <property type="project" value="UniProtKB-KW"/>
</dbReference>
<dbReference type="Pfam" id="PF00293">
    <property type="entry name" value="NUDIX"/>
    <property type="match status" value="1"/>
</dbReference>
<dbReference type="PANTHER" id="PTHR43046">
    <property type="entry name" value="GDP-MANNOSE MANNOSYL HYDROLASE"/>
    <property type="match status" value="1"/>
</dbReference>
<protein>
    <submittedName>
        <fullName evidence="7">8-oxo-dGTP pyrophosphatase MutT (NUDIX family)</fullName>
    </submittedName>
</protein>
<organism evidence="7 8">
    <name type="scientific">Catenuloplanes indicus</name>
    <dbReference type="NCBI Taxonomy" id="137267"/>
    <lineage>
        <taxon>Bacteria</taxon>
        <taxon>Bacillati</taxon>
        <taxon>Actinomycetota</taxon>
        <taxon>Actinomycetes</taxon>
        <taxon>Micromonosporales</taxon>
        <taxon>Micromonosporaceae</taxon>
        <taxon>Catenuloplanes</taxon>
    </lineage>
</organism>
<comment type="caution">
    <text evidence="7">The sequence shown here is derived from an EMBL/GenBank/DDBJ whole genome shotgun (WGS) entry which is preliminary data.</text>
</comment>
<dbReference type="EMBL" id="JAUSUZ010000001">
    <property type="protein sequence ID" value="MDQ0369075.1"/>
    <property type="molecule type" value="Genomic_DNA"/>
</dbReference>
<keyword evidence="8" id="KW-1185">Reference proteome</keyword>
<evidence type="ECO:0000313" key="8">
    <source>
        <dbReference type="Proteomes" id="UP001240236"/>
    </source>
</evidence>
<dbReference type="Gene3D" id="3.90.79.10">
    <property type="entry name" value="Nucleoside Triphosphate Pyrophosphohydrolase"/>
    <property type="match status" value="1"/>
</dbReference>
<evidence type="ECO:0000259" key="6">
    <source>
        <dbReference type="PROSITE" id="PS51462"/>
    </source>
</evidence>
<dbReference type="AlphaFoldDB" id="A0AAE4AZF5"/>
<comment type="cofactor">
    <cofactor evidence="1">
        <name>Mg(2+)</name>
        <dbReference type="ChEBI" id="CHEBI:18420"/>
    </cofactor>
</comment>
<feature type="domain" description="Nudix hydrolase" evidence="6">
    <location>
        <begin position="5"/>
        <end position="149"/>
    </location>
</feature>
<dbReference type="SUPFAM" id="SSF55811">
    <property type="entry name" value="Nudix"/>
    <property type="match status" value="1"/>
</dbReference>
<name>A0AAE4AZF5_9ACTN</name>
<comment type="similarity">
    <text evidence="2 5">Belongs to the Nudix hydrolase family.</text>
</comment>
<gene>
    <name evidence="7" type="ORF">J2S42_005744</name>
</gene>
<accession>A0AAE4AZF5</accession>
<evidence type="ECO:0000256" key="4">
    <source>
        <dbReference type="ARBA" id="ARBA00022842"/>
    </source>
</evidence>
<proteinExistence type="inferred from homology"/>
<evidence type="ECO:0000256" key="5">
    <source>
        <dbReference type="RuleBase" id="RU003476"/>
    </source>
</evidence>
<dbReference type="RefSeq" id="WP_307244046.1">
    <property type="nucleotide sequence ID" value="NZ_JAUSUZ010000001.1"/>
</dbReference>
<evidence type="ECO:0000313" key="7">
    <source>
        <dbReference type="EMBL" id="MDQ0369075.1"/>
    </source>
</evidence>
<evidence type="ECO:0000256" key="1">
    <source>
        <dbReference type="ARBA" id="ARBA00001946"/>
    </source>
</evidence>
<dbReference type="InterPro" id="IPR015797">
    <property type="entry name" value="NUDIX_hydrolase-like_dom_sf"/>
</dbReference>
<sequence>MVDFVPRRAARVLLVDEAGRVLLFRGVDPGRPGEPYWFTIGGGLDAGETPAQAAARELREEAGLDLPVAALGEPVHAEVTEFPFDGVWYRQEQEFFLVRSSGAEIDTSGFDEVERGSITSYRWWSPPELESATEPVHPADLVDVLRRVTAGA</sequence>
<dbReference type="InterPro" id="IPR000086">
    <property type="entry name" value="NUDIX_hydrolase_dom"/>
</dbReference>
<dbReference type="CDD" id="cd04685">
    <property type="entry name" value="NUDIX_Hydrolase"/>
    <property type="match status" value="1"/>
</dbReference>
<dbReference type="PANTHER" id="PTHR43046:SF12">
    <property type="entry name" value="GDP-MANNOSE MANNOSYL HYDROLASE"/>
    <property type="match status" value="1"/>
</dbReference>
<dbReference type="PROSITE" id="PS00893">
    <property type="entry name" value="NUDIX_BOX"/>
    <property type="match status" value="1"/>
</dbReference>
<dbReference type="InterPro" id="IPR020084">
    <property type="entry name" value="NUDIX_hydrolase_CS"/>
</dbReference>